<evidence type="ECO:0000256" key="2">
    <source>
        <dbReference type="ARBA" id="ARBA00022737"/>
    </source>
</evidence>
<evidence type="ECO:0000256" key="3">
    <source>
        <dbReference type="SAM" id="MobiDB-lite"/>
    </source>
</evidence>
<dbReference type="InterPro" id="IPR001611">
    <property type="entry name" value="Leu-rich_rpt"/>
</dbReference>
<evidence type="ECO:0000313" key="6">
    <source>
        <dbReference type="Proteomes" id="UP001558652"/>
    </source>
</evidence>
<proteinExistence type="predicted"/>
<dbReference type="PANTHER" id="PTHR48051:SF1">
    <property type="entry name" value="RAS SUPPRESSOR PROTEIN 1"/>
    <property type="match status" value="1"/>
</dbReference>
<feature type="domain" description="Disease resistance R13L4/SHOC-2-like LRR" evidence="4">
    <location>
        <begin position="164"/>
        <end position="293"/>
    </location>
</feature>
<reference evidence="5 6" key="1">
    <citation type="submission" date="2024-07" db="EMBL/GenBank/DDBJ databases">
        <title>Chromosome-level genome assembly of the water stick insect Ranatra chinensis (Heteroptera: Nepidae).</title>
        <authorList>
            <person name="Liu X."/>
        </authorList>
    </citation>
    <scope>NUCLEOTIDE SEQUENCE [LARGE SCALE GENOMIC DNA]</scope>
    <source>
        <strain evidence="5">Cailab_2021Rc</strain>
        <tissue evidence="5">Muscle</tissue>
    </source>
</reference>
<dbReference type="InterPro" id="IPR050216">
    <property type="entry name" value="LRR_domain-containing"/>
</dbReference>
<dbReference type="Proteomes" id="UP001558652">
    <property type="component" value="Unassembled WGS sequence"/>
</dbReference>
<evidence type="ECO:0000256" key="1">
    <source>
        <dbReference type="ARBA" id="ARBA00022614"/>
    </source>
</evidence>
<gene>
    <name evidence="5" type="ORF">AAG570_009276</name>
</gene>
<dbReference type="InterPro" id="IPR003591">
    <property type="entry name" value="Leu-rich_rpt_typical-subtyp"/>
</dbReference>
<dbReference type="AlphaFoldDB" id="A0ABD0YTE3"/>
<sequence length="361" mass="39816">MEFYSSESGSGSDSGGARDSCSVKTLDVSYKQLENCELEEAVVEGGWRGGPLHNLVASHNRLTSLPESLASAFNALRHLDLSNNRLASLPDFLVQCPLTALVAVNNQIPNSGLPKTFAGWSSSLKMFNLAGNRLDRFPGQLAELISLKHLYLGSNTIEEIPTTIDRIVGLRVLCLGGNRLSDIPESVGRLEDLEVLVLSDNLLESLPPTVANLKRLRTLQLHKNRLRTLPTEIITLSCLSELSLRDNPLVVQFVSDMANEPGNLREISARVVKIAGLAYSTADLPQSLVNYLNSAHHCVNPTCNGVYFNSRVEHIKFVDFCGKYRIPLLQYLCSSKCVKEDHRPSSPQSRFDDMMRKVLLG</sequence>
<dbReference type="PROSITE" id="PS51450">
    <property type="entry name" value="LRR"/>
    <property type="match status" value="2"/>
</dbReference>
<dbReference type="InterPro" id="IPR032675">
    <property type="entry name" value="LRR_dom_sf"/>
</dbReference>
<feature type="region of interest" description="Disordered" evidence="3">
    <location>
        <begin position="1"/>
        <end position="20"/>
    </location>
</feature>
<dbReference type="PRINTS" id="PR00019">
    <property type="entry name" value="LEURICHRPT"/>
</dbReference>
<dbReference type="Pfam" id="PF23598">
    <property type="entry name" value="LRR_14"/>
    <property type="match status" value="1"/>
</dbReference>
<dbReference type="Gene3D" id="3.80.10.10">
    <property type="entry name" value="Ribonuclease Inhibitor"/>
    <property type="match status" value="2"/>
</dbReference>
<dbReference type="SMART" id="SM00364">
    <property type="entry name" value="LRR_BAC"/>
    <property type="match status" value="5"/>
</dbReference>
<comment type="caution">
    <text evidence="5">The sequence shown here is derived from an EMBL/GenBank/DDBJ whole genome shotgun (WGS) entry which is preliminary data.</text>
</comment>
<keyword evidence="6" id="KW-1185">Reference proteome</keyword>
<keyword evidence="2" id="KW-0677">Repeat</keyword>
<dbReference type="PANTHER" id="PTHR48051">
    <property type="match status" value="1"/>
</dbReference>
<organism evidence="5 6">
    <name type="scientific">Ranatra chinensis</name>
    <dbReference type="NCBI Taxonomy" id="642074"/>
    <lineage>
        <taxon>Eukaryota</taxon>
        <taxon>Metazoa</taxon>
        <taxon>Ecdysozoa</taxon>
        <taxon>Arthropoda</taxon>
        <taxon>Hexapoda</taxon>
        <taxon>Insecta</taxon>
        <taxon>Pterygota</taxon>
        <taxon>Neoptera</taxon>
        <taxon>Paraneoptera</taxon>
        <taxon>Hemiptera</taxon>
        <taxon>Heteroptera</taxon>
        <taxon>Panheteroptera</taxon>
        <taxon>Nepomorpha</taxon>
        <taxon>Nepidae</taxon>
        <taxon>Ranatrinae</taxon>
        <taxon>Ranatra</taxon>
    </lineage>
</organism>
<dbReference type="InterPro" id="IPR025875">
    <property type="entry name" value="Leu-rich_rpt_4"/>
</dbReference>
<dbReference type="SMART" id="SM00369">
    <property type="entry name" value="LRR_TYP"/>
    <property type="match status" value="5"/>
</dbReference>
<dbReference type="SUPFAM" id="SSF52058">
    <property type="entry name" value="L domain-like"/>
    <property type="match status" value="1"/>
</dbReference>
<keyword evidence="1" id="KW-0433">Leucine-rich repeat</keyword>
<dbReference type="InterPro" id="IPR055414">
    <property type="entry name" value="LRR_R13L4/SHOC2-like"/>
</dbReference>
<name>A0ABD0YTE3_9HEMI</name>
<evidence type="ECO:0000259" key="4">
    <source>
        <dbReference type="Pfam" id="PF23598"/>
    </source>
</evidence>
<dbReference type="Pfam" id="PF12799">
    <property type="entry name" value="LRR_4"/>
    <property type="match status" value="1"/>
</dbReference>
<dbReference type="EMBL" id="JBFDAA010000003">
    <property type="protein sequence ID" value="KAL1139217.1"/>
    <property type="molecule type" value="Genomic_DNA"/>
</dbReference>
<evidence type="ECO:0000313" key="5">
    <source>
        <dbReference type="EMBL" id="KAL1139217.1"/>
    </source>
</evidence>
<protein>
    <recommendedName>
        <fullName evidence="4">Disease resistance R13L4/SHOC-2-like LRR domain-containing protein</fullName>
    </recommendedName>
</protein>
<accession>A0ABD0YTE3</accession>